<keyword evidence="7" id="KW-1185">Reference proteome</keyword>
<dbReference type="SUPFAM" id="SSF101941">
    <property type="entry name" value="NAC domain"/>
    <property type="match status" value="2"/>
</dbReference>
<dbReference type="InterPro" id="IPR036093">
    <property type="entry name" value="NAC_dom_sf"/>
</dbReference>
<dbReference type="PROSITE" id="PS51005">
    <property type="entry name" value="NAC"/>
    <property type="match status" value="2"/>
</dbReference>
<name>A0A8B9AEE6_PHODC</name>
<gene>
    <name evidence="8" type="primary">LOC103723479</name>
</gene>
<dbReference type="OrthoDB" id="1627374at2759"/>
<accession>A0A8B9AEE6</accession>
<keyword evidence="2" id="KW-0238">DNA-binding</keyword>
<keyword evidence="4" id="KW-0539">Nucleus</keyword>
<reference evidence="7" key="1">
    <citation type="journal article" date="2019" name="Nat. Commun.">
        <title>Genome-wide association mapping of date palm fruit traits.</title>
        <authorList>
            <person name="Hazzouri K.M."/>
            <person name="Gros-Balthazard M."/>
            <person name="Flowers J.M."/>
            <person name="Copetti D."/>
            <person name="Lemansour A."/>
            <person name="Lebrun M."/>
            <person name="Masmoudi K."/>
            <person name="Ferrand S."/>
            <person name="Dhar M.I."/>
            <person name="Fresquez Z.A."/>
            <person name="Rosas U."/>
            <person name="Zhang J."/>
            <person name="Talag J."/>
            <person name="Lee S."/>
            <person name="Kudrna D."/>
            <person name="Powell R.F."/>
            <person name="Leitch I.J."/>
            <person name="Krueger R.R."/>
            <person name="Wing R.A."/>
            <person name="Amiri K.M.A."/>
            <person name="Purugganan M.D."/>
        </authorList>
    </citation>
    <scope>NUCLEOTIDE SEQUENCE [LARGE SCALE GENOMIC DNA]</scope>
    <source>
        <strain evidence="7">cv. Khalas</strain>
    </source>
</reference>
<feature type="compositionally biased region" description="Polar residues" evidence="5">
    <location>
        <begin position="381"/>
        <end position="393"/>
    </location>
</feature>
<feature type="domain" description="NAC" evidence="6">
    <location>
        <begin position="186"/>
        <end position="336"/>
    </location>
</feature>
<evidence type="ECO:0000313" key="7">
    <source>
        <dbReference type="Proteomes" id="UP000228380"/>
    </source>
</evidence>
<feature type="region of interest" description="Disordered" evidence="5">
    <location>
        <begin position="340"/>
        <end position="393"/>
    </location>
</feature>
<keyword evidence="3" id="KW-0804">Transcription</keyword>
<dbReference type="PANTHER" id="PTHR31719:SF213">
    <property type="entry name" value="NAC DOMAIN-CONTAINING PROTEIN"/>
    <property type="match status" value="1"/>
</dbReference>
<protein>
    <submittedName>
        <fullName evidence="8">NAC domain-containing protein 7-like isoform X1</fullName>
    </submittedName>
</protein>
<dbReference type="Gene3D" id="2.170.150.80">
    <property type="entry name" value="NAC domain"/>
    <property type="match status" value="2"/>
</dbReference>
<evidence type="ECO:0000256" key="2">
    <source>
        <dbReference type="ARBA" id="ARBA00023125"/>
    </source>
</evidence>
<dbReference type="PANTHER" id="PTHR31719">
    <property type="entry name" value="NAC TRANSCRIPTION FACTOR 56"/>
    <property type="match status" value="1"/>
</dbReference>
<dbReference type="GO" id="GO:0003677">
    <property type="term" value="F:DNA binding"/>
    <property type="evidence" value="ECO:0007669"/>
    <property type="project" value="UniProtKB-KW"/>
</dbReference>
<evidence type="ECO:0000256" key="4">
    <source>
        <dbReference type="ARBA" id="ARBA00023242"/>
    </source>
</evidence>
<dbReference type="InterPro" id="IPR003441">
    <property type="entry name" value="NAC-dom"/>
</dbReference>
<dbReference type="RefSeq" id="XP_038981604.1">
    <property type="nucleotide sequence ID" value="XM_039125676.1"/>
</dbReference>
<organism evidence="7 8">
    <name type="scientific">Phoenix dactylifera</name>
    <name type="common">Date palm</name>
    <dbReference type="NCBI Taxonomy" id="42345"/>
    <lineage>
        <taxon>Eukaryota</taxon>
        <taxon>Viridiplantae</taxon>
        <taxon>Streptophyta</taxon>
        <taxon>Embryophyta</taxon>
        <taxon>Tracheophyta</taxon>
        <taxon>Spermatophyta</taxon>
        <taxon>Magnoliopsida</taxon>
        <taxon>Liliopsida</taxon>
        <taxon>Arecaceae</taxon>
        <taxon>Coryphoideae</taxon>
        <taxon>Phoeniceae</taxon>
        <taxon>Phoenix</taxon>
    </lineage>
</organism>
<feature type="compositionally biased region" description="Acidic residues" evidence="5">
    <location>
        <begin position="347"/>
        <end position="358"/>
    </location>
</feature>
<evidence type="ECO:0000313" key="8">
    <source>
        <dbReference type="RefSeq" id="XP_038981604.1"/>
    </source>
</evidence>
<sequence length="577" mass="65173">MEEDEGIGHLAPGYRFRPFPEELVEFYLRPRLLNQPLPCQAIKELNLYDFHPRDILGNTPAGKHLYFFTPRKMKYPNGTRPARGTNRGYWKASGKDKIIRDKDSKEIVRRKSLVFHEGHQGNGTRTRWLMQEYTIKEFWFTTDQNKNELGAVALCAIYLKPTPNQSRDGELQVDEQEEEDEGIGNLAPGYHFWPYPKELVKFYLRPKLLNQPLPCQAVKELNLYDFHPRDILGNTPAGKHLYFFTPRKMKYPNGTRPARGTNGGYWKASGKDQIIRDKDAKEIGRKKFLVFHEGHQGNGTRTRWLMQEYTIKEFWFSTDQNKDELGALALCEIYLKPTPNQSRDGELQVDEQEVEEEGSPSHSSDNIFADRRVGPRPPPCNNSKDAPVASTSGCPSAFGPITARPGPSMPSMGYNNLQCHNNNNMASILQSSLRPGVPHAMGGYRSSHQIRPSPAHHHRPGHVGFDNAGGLLLPGASYLPNGNRLHTMSPVQPDVLVHASYCHCVVSEPSSSQFESSAFLSFGNQLMPYGEFGIAAASSSQYQLPPLQFDFEAYLPMPSDFRTSSQTTLWPLPSHLS</sequence>
<dbReference type="GeneID" id="103723479"/>
<evidence type="ECO:0000259" key="6">
    <source>
        <dbReference type="PROSITE" id="PS51005"/>
    </source>
</evidence>
<reference evidence="8" key="2">
    <citation type="submission" date="2025-08" db="UniProtKB">
        <authorList>
            <consortium name="RefSeq"/>
        </authorList>
    </citation>
    <scope>IDENTIFICATION</scope>
    <source>
        <tissue evidence="8">Young leaves</tissue>
    </source>
</reference>
<dbReference type="Pfam" id="PF02365">
    <property type="entry name" value="NAM"/>
    <property type="match status" value="2"/>
</dbReference>
<keyword evidence="1" id="KW-0805">Transcription regulation</keyword>
<evidence type="ECO:0000256" key="1">
    <source>
        <dbReference type="ARBA" id="ARBA00023015"/>
    </source>
</evidence>
<feature type="domain" description="NAC" evidence="6">
    <location>
        <begin position="10"/>
        <end position="160"/>
    </location>
</feature>
<evidence type="ECO:0000256" key="3">
    <source>
        <dbReference type="ARBA" id="ARBA00023163"/>
    </source>
</evidence>
<dbReference type="KEGG" id="pda:103723479"/>
<dbReference type="Proteomes" id="UP000228380">
    <property type="component" value="Chromosome 4"/>
</dbReference>
<evidence type="ECO:0000256" key="5">
    <source>
        <dbReference type="SAM" id="MobiDB-lite"/>
    </source>
</evidence>
<dbReference type="AlphaFoldDB" id="A0A8B9AEE6"/>
<proteinExistence type="predicted"/>
<dbReference type="GO" id="GO:0006355">
    <property type="term" value="P:regulation of DNA-templated transcription"/>
    <property type="evidence" value="ECO:0007669"/>
    <property type="project" value="InterPro"/>
</dbReference>